<sequence>MIKLIRLYNNKIQDQDNNIQSQIKLTQLVDDDNQQSASMKNLLISSFQLGFSFLFENSQGLIILIFINQYVKNLDAIAGFGLGVVYTNCLGLSLYFGLSTGFEILASHAYGAKKYQLVGLLLNKCFFIAFIMFIPICFCMIFSKYILHIWNKNEMLCEYSRQYCITQIPGIIFLATYFIFKGYLNAQNEYRSQFYISAMNYPFIFLYSYIFIGVLDLGVYGAAITFNLSRFQNLILLFIFIKRKPSLQRCQTSFSRQAFLNNWDFLKTVIPIGAIVSADWVIYEVQSGIASNLKQSQYAAHLSLSNFNTSFFCFALGYSIGSSTYVGNEMGQKKHKISQIIWNLWYVYYFWPHSNYMASFGIFKKIICFNANQLSRCQ</sequence>
<dbReference type="EMBL" id="GL984165">
    <property type="protein sequence ID" value="EGR29292.1"/>
    <property type="molecule type" value="Genomic_DNA"/>
</dbReference>
<dbReference type="RefSeq" id="XP_004030528.1">
    <property type="nucleotide sequence ID" value="XM_004030480.1"/>
</dbReference>
<dbReference type="GO" id="GO:0042910">
    <property type="term" value="F:xenobiotic transmembrane transporter activity"/>
    <property type="evidence" value="ECO:0007669"/>
    <property type="project" value="InterPro"/>
</dbReference>
<dbReference type="Proteomes" id="UP000008983">
    <property type="component" value="Unassembled WGS sequence"/>
</dbReference>
<comment type="similarity">
    <text evidence="1">Belongs to the multi antimicrobial extrusion (MATE) (TC 2.A.66.1) family.</text>
</comment>
<feature type="transmembrane region" description="Helical" evidence="2">
    <location>
        <begin position="49"/>
        <end position="71"/>
    </location>
</feature>
<feature type="transmembrane region" description="Helical" evidence="2">
    <location>
        <begin position="192"/>
        <end position="212"/>
    </location>
</feature>
<dbReference type="InParanoid" id="G0QZQ3"/>
<evidence type="ECO:0000256" key="2">
    <source>
        <dbReference type="SAM" id="Phobius"/>
    </source>
</evidence>
<keyword evidence="3" id="KW-0560">Oxidoreductase</keyword>
<dbReference type="OMA" id="FKGLWIG"/>
<dbReference type="eggNOG" id="KOG1347">
    <property type="taxonomic scope" value="Eukaryota"/>
</dbReference>
<name>G0QZQ3_ICHMU</name>
<feature type="transmembrane region" description="Helical" evidence="2">
    <location>
        <begin position="77"/>
        <end position="105"/>
    </location>
</feature>
<dbReference type="AlphaFoldDB" id="G0QZQ3"/>
<evidence type="ECO:0000313" key="3">
    <source>
        <dbReference type="EMBL" id="EGR29292.1"/>
    </source>
</evidence>
<dbReference type="STRING" id="857967.G0QZQ3"/>
<keyword evidence="4" id="KW-1185">Reference proteome</keyword>
<dbReference type="GO" id="GO:0016491">
    <property type="term" value="F:oxidoreductase activity"/>
    <property type="evidence" value="ECO:0007669"/>
    <property type="project" value="UniProtKB-KW"/>
</dbReference>
<keyword evidence="2" id="KW-0472">Membrane</keyword>
<reference evidence="3 4" key="1">
    <citation type="submission" date="2011-07" db="EMBL/GenBank/DDBJ databases">
        <authorList>
            <person name="Coyne R."/>
            <person name="Brami D."/>
            <person name="Johnson J."/>
            <person name="Hostetler J."/>
            <person name="Hannick L."/>
            <person name="Clark T."/>
            <person name="Cassidy-Hanley D."/>
            <person name="Inman J."/>
        </authorList>
    </citation>
    <scope>NUCLEOTIDE SEQUENCE [LARGE SCALE GENOMIC DNA]</scope>
    <source>
        <strain evidence="3 4">G5</strain>
    </source>
</reference>
<evidence type="ECO:0000256" key="1">
    <source>
        <dbReference type="ARBA" id="ARBA00010199"/>
    </source>
</evidence>
<dbReference type="InterPro" id="IPR002528">
    <property type="entry name" value="MATE_fam"/>
</dbReference>
<gene>
    <name evidence="3" type="ORF">IMG5_159060</name>
</gene>
<proteinExistence type="inferred from homology"/>
<feature type="transmembrane region" description="Helical" evidence="2">
    <location>
        <begin position="159"/>
        <end position="180"/>
    </location>
</feature>
<dbReference type="OrthoDB" id="422231at2759"/>
<dbReference type="GO" id="GO:0015297">
    <property type="term" value="F:antiporter activity"/>
    <property type="evidence" value="ECO:0007669"/>
    <property type="project" value="InterPro"/>
</dbReference>
<dbReference type="GeneID" id="14905402"/>
<dbReference type="PANTHER" id="PTHR11206">
    <property type="entry name" value="MULTIDRUG RESISTANCE PROTEIN"/>
    <property type="match status" value="1"/>
</dbReference>
<keyword evidence="2" id="KW-1133">Transmembrane helix</keyword>
<protein>
    <submittedName>
        <fullName evidence="3">MatE efflux family protein, putative</fullName>
        <ecNumber evidence="3">1.6.5.3</ecNumber>
    </submittedName>
</protein>
<dbReference type="GO" id="GO:0016020">
    <property type="term" value="C:membrane"/>
    <property type="evidence" value="ECO:0007669"/>
    <property type="project" value="InterPro"/>
</dbReference>
<feature type="transmembrane region" description="Helical" evidence="2">
    <location>
        <begin position="218"/>
        <end position="241"/>
    </location>
</feature>
<dbReference type="Pfam" id="PF01554">
    <property type="entry name" value="MatE"/>
    <property type="match status" value="1"/>
</dbReference>
<keyword evidence="2" id="KW-0812">Transmembrane</keyword>
<accession>G0QZQ3</accession>
<feature type="transmembrane region" description="Helical" evidence="2">
    <location>
        <begin position="126"/>
        <end position="147"/>
    </location>
</feature>
<evidence type="ECO:0000313" key="4">
    <source>
        <dbReference type="Proteomes" id="UP000008983"/>
    </source>
</evidence>
<dbReference type="EC" id="1.6.5.3" evidence="3"/>
<organism evidence="3 4">
    <name type="scientific">Ichthyophthirius multifiliis</name>
    <name type="common">White spot disease agent</name>
    <name type="synonym">Ich</name>
    <dbReference type="NCBI Taxonomy" id="5932"/>
    <lineage>
        <taxon>Eukaryota</taxon>
        <taxon>Sar</taxon>
        <taxon>Alveolata</taxon>
        <taxon>Ciliophora</taxon>
        <taxon>Intramacronucleata</taxon>
        <taxon>Oligohymenophorea</taxon>
        <taxon>Hymenostomatida</taxon>
        <taxon>Ophryoglenina</taxon>
        <taxon>Ichthyophthirius</taxon>
    </lineage>
</organism>